<reference evidence="4" key="1">
    <citation type="submission" date="2016-03" db="EMBL/GenBank/DDBJ databases">
        <authorList>
            <person name="Heylen K."/>
            <person name="De Vos P."/>
            <person name="Vekeman B."/>
        </authorList>
    </citation>
    <scope>NUCLEOTIDE SEQUENCE [LARGE SCALE GENOMIC DNA]</scope>
    <source>
        <strain evidence="4">R-45383</strain>
    </source>
</reference>
<gene>
    <name evidence="3" type="ORF">A1355_21645</name>
</gene>
<name>A0A177NZY4_9GAMM</name>
<feature type="compositionally biased region" description="Low complexity" evidence="1">
    <location>
        <begin position="78"/>
        <end position="92"/>
    </location>
</feature>
<comment type="caution">
    <text evidence="3">The sequence shown here is derived from an EMBL/GenBank/DDBJ whole genome shotgun (WGS) entry which is preliminary data.</text>
</comment>
<evidence type="ECO:0000259" key="2">
    <source>
        <dbReference type="Pfam" id="PF13005"/>
    </source>
</evidence>
<protein>
    <recommendedName>
        <fullName evidence="2">Transposase IS66 zinc-finger binding domain-containing protein</fullName>
    </recommendedName>
</protein>
<feature type="region of interest" description="Disordered" evidence="1">
    <location>
        <begin position="78"/>
        <end position="103"/>
    </location>
</feature>
<dbReference type="Pfam" id="PF05717">
    <property type="entry name" value="TnpB_IS66"/>
    <property type="match status" value="1"/>
</dbReference>
<dbReference type="Proteomes" id="UP000077628">
    <property type="component" value="Unassembled WGS sequence"/>
</dbReference>
<sequence length="204" mass="23048">MHREPVNGRKAINGLALLVEQALGLNPFEPAIYVFSNRRRDRIKLLHRLYAAKSEARANPAQRDLFLNEAEALAPNAAPVAEETTPEAVEVAGHSRKKRGRKPLDPLLPREIVRHELAEAERICAHDGTRLVEIDANISEQLDIVPQQIHIIQYQRIKYACPCCDNSIRITPPPARIYPQRLTHRTRAGLSGEGGVVYRLRCRH</sequence>
<dbReference type="InterPro" id="IPR008878">
    <property type="entry name" value="Transposase_IS66_Orf2"/>
</dbReference>
<dbReference type="AlphaFoldDB" id="A0A177NZY4"/>
<accession>A0A177NZY4</accession>
<feature type="domain" description="Transposase IS66 zinc-finger binding" evidence="2">
    <location>
        <begin position="121"/>
        <end position="165"/>
    </location>
</feature>
<evidence type="ECO:0000313" key="3">
    <source>
        <dbReference type="EMBL" id="OAI23402.1"/>
    </source>
</evidence>
<organism evidence="3 4">
    <name type="scientific">Methylomonas koyamae</name>
    <dbReference type="NCBI Taxonomy" id="702114"/>
    <lineage>
        <taxon>Bacteria</taxon>
        <taxon>Pseudomonadati</taxon>
        <taxon>Pseudomonadota</taxon>
        <taxon>Gammaproteobacteria</taxon>
        <taxon>Methylococcales</taxon>
        <taxon>Methylococcaceae</taxon>
        <taxon>Methylomonas</taxon>
    </lineage>
</organism>
<dbReference type="InterPro" id="IPR024474">
    <property type="entry name" value="Znf_dom_IS66"/>
</dbReference>
<dbReference type="Pfam" id="PF13005">
    <property type="entry name" value="zf-IS66"/>
    <property type="match status" value="1"/>
</dbReference>
<proteinExistence type="predicted"/>
<dbReference type="STRING" id="702114.A1355_21645"/>
<keyword evidence="4" id="KW-1185">Reference proteome</keyword>
<dbReference type="EMBL" id="LUUK01000061">
    <property type="protein sequence ID" value="OAI23402.1"/>
    <property type="molecule type" value="Genomic_DNA"/>
</dbReference>
<evidence type="ECO:0000256" key="1">
    <source>
        <dbReference type="SAM" id="MobiDB-lite"/>
    </source>
</evidence>
<evidence type="ECO:0000313" key="4">
    <source>
        <dbReference type="Proteomes" id="UP000077628"/>
    </source>
</evidence>